<dbReference type="InterPro" id="IPR012696">
    <property type="entry name" value="PhnM"/>
</dbReference>
<dbReference type="AlphaFoldDB" id="A0A2C9CSI0"/>
<gene>
    <name evidence="2" type="ORF">SAMN06273572_104170</name>
</gene>
<dbReference type="InterPro" id="IPR032466">
    <property type="entry name" value="Metal_Hydrolase"/>
</dbReference>
<dbReference type="InterPro" id="IPR051781">
    <property type="entry name" value="Metallo-dep_Hydrolase"/>
</dbReference>
<dbReference type="NCBIfam" id="NF011990">
    <property type="entry name" value="PRK15446.2-6"/>
    <property type="match status" value="1"/>
</dbReference>
<dbReference type="Proteomes" id="UP000220034">
    <property type="component" value="Unassembled WGS sequence"/>
</dbReference>
<feature type="domain" description="Amidohydrolase 3" evidence="1">
    <location>
        <begin position="202"/>
        <end position="355"/>
    </location>
</feature>
<dbReference type="EMBL" id="OCTN01000004">
    <property type="protein sequence ID" value="SOH94471.1"/>
    <property type="molecule type" value="Genomic_DNA"/>
</dbReference>
<dbReference type="RefSeq" id="WP_097930103.1">
    <property type="nucleotide sequence ID" value="NZ_OCTN01000004.1"/>
</dbReference>
<dbReference type="SUPFAM" id="SSF51556">
    <property type="entry name" value="Metallo-dependent hydrolases"/>
    <property type="match status" value="1"/>
</dbReference>
<sequence>MTLPHLRLTGAQILHDGTFTDGAITVADGTLHNTGGRNLDLSGYWLLPGIIDLHGDAFERHMAPRPSAPFSPQVALTSTDLDAATCGVTTAWMAQSWSWEGGSRGPAAALNFLETFEGYRPNALTDLRVQLRCETYTFDTLEMMTHAIRRFGVDYVVFNDHLWEAKWLGDNRPDELIGWAARAGRTVAQHMELVEERLSRQAEVQPYLEALMQVFNDHGVRSGSHDDATADARDRFHALGARTCEFPTAVEPAQRAKELGDPILMGAPNVARGGSQSGNIAAEDLVRAGLCDALVSDYHYASMPLAAFALADRGAMPLGQAWQMISTNPADIMSMSDRGRIAAGQRADLAIVNMETRTIEGTLSGGRWSHLAGDLAGRLSCMPQLSIAAE</sequence>
<dbReference type="InterPro" id="IPR013108">
    <property type="entry name" value="Amidohydro_3"/>
</dbReference>
<dbReference type="PIRSF" id="PIRSF038971">
    <property type="entry name" value="PhnM"/>
    <property type="match status" value="1"/>
</dbReference>
<evidence type="ECO:0000313" key="2">
    <source>
        <dbReference type="EMBL" id="SOH94471.1"/>
    </source>
</evidence>
<dbReference type="Pfam" id="PF07969">
    <property type="entry name" value="Amidohydro_3"/>
    <property type="match status" value="1"/>
</dbReference>
<evidence type="ECO:0000313" key="3">
    <source>
        <dbReference type="Proteomes" id="UP000220034"/>
    </source>
</evidence>
<dbReference type="Gene3D" id="3.20.20.140">
    <property type="entry name" value="Metal-dependent hydrolases"/>
    <property type="match status" value="2"/>
</dbReference>
<name>A0A2C9CSI0_9RHOB</name>
<dbReference type="GO" id="GO:0016810">
    <property type="term" value="F:hydrolase activity, acting on carbon-nitrogen (but not peptide) bonds"/>
    <property type="evidence" value="ECO:0007669"/>
    <property type="project" value="InterPro"/>
</dbReference>
<evidence type="ECO:0000259" key="1">
    <source>
        <dbReference type="Pfam" id="PF07969"/>
    </source>
</evidence>
<reference evidence="3" key="1">
    <citation type="submission" date="2017-09" db="EMBL/GenBank/DDBJ databases">
        <authorList>
            <person name="Varghese N."/>
            <person name="Submissions S."/>
        </authorList>
    </citation>
    <scope>NUCLEOTIDE SEQUENCE [LARGE SCALE GENOMIC DNA]</scope>
    <source>
        <strain evidence="3">C7</strain>
    </source>
</reference>
<organism evidence="2 3">
    <name type="scientific">Pontivivens marinum</name>
    <dbReference type="NCBI Taxonomy" id="1690039"/>
    <lineage>
        <taxon>Bacteria</taxon>
        <taxon>Pseudomonadati</taxon>
        <taxon>Pseudomonadota</taxon>
        <taxon>Alphaproteobacteria</taxon>
        <taxon>Rhodobacterales</taxon>
        <taxon>Paracoccaceae</taxon>
        <taxon>Pontivivens</taxon>
    </lineage>
</organism>
<dbReference type="GO" id="GO:0019700">
    <property type="term" value="P:organic phosphonate catabolic process"/>
    <property type="evidence" value="ECO:0007669"/>
    <property type="project" value="InterPro"/>
</dbReference>
<dbReference type="NCBIfam" id="NF011987">
    <property type="entry name" value="PRK15446.2-3"/>
    <property type="match status" value="1"/>
</dbReference>
<dbReference type="OrthoDB" id="9785413at2"/>
<protein>
    <submittedName>
        <fullName evidence="2">Alpha-D-ribose 1-methylphosphonate 5-triphosphate diphosphatase</fullName>
    </submittedName>
</protein>
<dbReference type="Gene3D" id="2.30.40.10">
    <property type="entry name" value="Urease, subunit C, domain 1"/>
    <property type="match status" value="2"/>
</dbReference>
<dbReference type="SUPFAM" id="SSF51338">
    <property type="entry name" value="Composite domain of metallo-dependent hydrolases"/>
    <property type="match status" value="1"/>
</dbReference>
<dbReference type="PANTHER" id="PTHR43135:SF3">
    <property type="entry name" value="ALPHA-D-RIBOSE 1-METHYLPHOSPHONATE 5-TRIPHOSPHATE DIPHOSPHATASE"/>
    <property type="match status" value="1"/>
</dbReference>
<accession>A0A2C9CSI0</accession>
<proteinExistence type="predicted"/>
<dbReference type="PANTHER" id="PTHR43135">
    <property type="entry name" value="ALPHA-D-RIBOSE 1-METHYLPHOSPHONATE 5-TRIPHOSPHATE DIPHOSPHATASE"/>
    <property type="match status" value="1"/>
</dbReference>
<dbReference type="InterPro" id="IPR011059">
    <property type="entry name" value="Metal-dep_hydrolase_composite"/>
</dbReference>
<keyword evidence="3" id="KW-1185">Reference proteome</keyword>